<accession>X0VS60</accession>
<proteinExistence type="predicted"/>
<name>X0VS60_9ZZZZ</name>
<gene>
    <name evidence="1" type="ORF">S01H1_54145</name>
</gene>
<dbReference type="Gene3D" id="1.10.10.10">
    <property type="entry name" value="Winged helix-like DNA-binding domain superfamily/Winged helix DNA-binding domain"/>
    <property type="match status" value="1"/>
</dbReference>
<evidence type="ECO:0000313" key="1">
    <source>
        <dbReference type="EMBL" id="GAG15308.1"/>
    </source>
</evidence>
<dbReference type="InterPro" id="IPR036388">
    <property type="entry name" value="WH-like_DNA-bd_sf"/>
</dbReference>
<dbReference type="InterPro" id="IPR036390">
    <property type="entry name" value="WH_DNA-bd_sf"/>
</dbReference>
<organism evidence="1">
    <name type="scientific">marine sediment metagenome</name>
    <dbReference type="NCBI Taxonomy" id="412755"/>
    <lineage>
        <taxon>unclassified sequences</taxon>
        <taxon>metagenomes</taxon>
        <taxon>ecological metagenomes</taxon>
    </lineage>
</organism>
<dbReference type="SUPFAM" id="SSF46785">
    <property type="entry name" value="Winged helix' DNA-binding domain"/>
    <property type="match status" value="1"/>
</dbReference>
<dbReference type="EMBL" id="BARS01035114">
    <property type="protein sequence ID" value="GAG15308.1"/>
    <property type="molecule type" value="Genomic_DNA"/>
</dbReference>
<reference evidence="1" key="1">
    <citation type="journal article" date="2014" name="Front. Microbiol.">
        <title>High frequency of phylogenetically diverse reductive dehalogenase-homologous genes in deep subseafloor sedimentary metagenomes.</title>
        <authorList>
            <person name="Kawai M."/>
            <person name="Futagami T."/>
            <person name="Toyoda A."/>
            <person name="Takaki Y."/>
            <person name="Nishi S."/>
            <person name="Hori S."/>
            <person name="Arai W."/>
            <person name="Tsubouchi T."/>
            <person name="Morono Y."/>
            <person name="Uchiyama I."/>
            <person name="Ito T."/>
            <person name="Fujiyama A."/>
            <person name="Inagaki F."/>
            <person name="Takami H."/>
        </authorList>
    </citation>
    <scope>NUCLEOTIDE SEQUENCE</scope>
    <source>
        <strain evidence="1">Expedition CK06-06</strain>
    </source>
</reference>
<comment type="caution">
    <text evidence="1">The sequence shown here is derived from an EMBL/GenBank/DDBJ whole genome shotgun (WGS) entry which is preliminary data.</text>
</comment>
<dbReference type="AlphaFoldDB" id="X0VS60"/>
<protein>
    <submittedName>
        <fullName evidence="1">Uncharacterized protein</fullName>
    </submittedName>
</protein>
<sequence>MTEKYSCKFDRWADLLVSLKPKDNLSIHRLSRETDITYTHLHRMLTEFERLGWITTYIEGREKRIELTDTGKEMKNHALPIIIELKKKRGGKE</sequence>